<protein>
    <recommendedName>
        <fullName evidence="4">ABC transmembrane type-1 domain-containing protein</fullName>
    </recommendedName>
</protein>
<proteinExistence type="predicted"/>
<name>A0ABR2B3I1_9ROSI</name>
<dbReference type="EMBL" id="JBBPBM010000196">
    <property type="protein sequence ID" value="KAK8501122.1"/>
    <property type="molecule type" value="Genomic_DNA"/>
</dbReference>
<reference evidence="2 3" key="1">
    <citation type="journal article" date="2024" name="G3 (Bethesda)">
        <title>Genome assembly of Hibiscus sabdariffa L. provides insights into metabolisms of medicinal natural products.</title>
        <authorList>
            <person name="Kim T."/>
        </authorList>
    </citation>
    <scope>NUCLEOTIDE SEQUENCE [LARGE SCALE GENOMIC DNA]</scope>
    <source>
        <strain evidence="2">TK-2024</strain>
        <tissue evidence="2">Old leaves</tissue>
    </source>
</reference>
<feature type="transmembrane region" description="Helical" evidence="1">
    <location>
        <begin position="59"/>
        <end position="78"/>
    </location>
</feature>
<keyword evidence="1" id="KW-0472">Membrane</keyword>
<accession>A0ABR2B3I1</accession>
<evidence type="ECO:0000313" key="2">
    <source>
        <dbReference type="EMBL" id="KAK8501122.1"/>
    </source>
</evidence>
<comment type="caution">
    <text evidence="2">The sequence shown here is derived from an EMBL/GenBank/DDBJ whole genome shotgun (WGS) entry which is preliminary data.</text>
</comment>
<keyword evidence="1" id="KW-0812">Transmembrane</keyword>
<evidence type="ECO:0000256" key="1">
    <source>
        <dbReference type="SAM" id="Phobius"/>
    </source>
</evidence>
<organism evidence="2 3">
    <name type="scientific">Hibiscus sabdariffa</name>
    <name type="common">roselle</name>
    <dbReference type="NCBI Taxonomy" id="183260"/>
    <lineage>
        <taxon>Eukaryota</taxon>
        <taxon>Viridiplantae</taxon>
        <taxon>Streptophyta</taxon>
        <taxon>Embryophyta</taxon>
        <taxon>Tracheophyta</taxon>
        <taxon>Spermatophyta</taxon>
        <taxon>Magnoliopsida</taxon>
        <taxon>eudicotyledons</taxon>
        <taxon>Gunneridae</taxon>
        <taxon>Pentapetalae</taxon>
        <taxon>rosids</taxon>
        <taxon>malvids</taxon>
        <taxon>Malvales</taxon>
        <taxon>Malvaceae</taxon>
        <taxon>Malvoideae</taxon>
        <taxon>Hibiscus</taxon>
    </lineage>
</organism>
<keyword evidence="1" id="KW-1133">Transmembrane helix</keyword>
<feature type="transmembrane region" description="Helical" evidence="1">
    <location>
        <begin position="35"/>
        <end position="53"/>
    </location>
</feature>
<dbReference type="Proteomes" id="UP001472677">
    <property type="component" value="Unassembled WGS sequence"/>
</dbReference>
<keyword evidence="3" id="KW-1185">Reference proteome</keyword>
<evidence type="ECO:0000313" key="3">
    <source>
        <dbReference type="Proteomes" id="UP001472677"/>
    </source>
</evidence>
<gene>
    <name evidence="2" type="ORF">V6N12_020370</name>
</gene>
<sequence length="79" mass="9073">MSLTLQKNNSFKGFYTAINQADDFIGRLFFLSWELYHDVCLVGCCLLLVHVVVAAYCWMLMLLVCSCIMMFAWLVAAYC</sequence>
<evidence type="ECO:0008006" key="4">
    <source>
        <dbReference type="Google" id="ProtNLM"/>
    </source>
</evidence>